<protein>
    <recommendedName>
        <fullName evidence="2">Hcp family type VI secretion system effector</fullName>
    </recommendedName>
</protein>
<comment type="caution">
    <text evidence="1">The sequence shown here is derived from an EMBL/GenBank/DDBJ whole genome shotgun (WGS) entry which is preliminary data.</text>
</comment>
<evidence type="ECO:0008006" key="2">
    <source>
        <dbReference type="Google" id="ProtNLM"/>
    </source>
</evidence>
<reference evidence="1" key="2">
    <citation type="submission" date="2019-08" db="EMBL/GenBank/DDBJ databases">
        <title>Investigation of anaerobic lignin degradation for improved lignocellulosic biofuels.</title>
        <authorList>
            <person name="Deangelis K.PhD."/>
        </authorList>
    </citation>
    <scope>NUCLEOTIDE SEQUENCE [LARGE SCALE GENOMIC DNA]</scope>
    <source>
        <strain evidence="1">128R</strain>
    </source>
</reference>
<sequence>MSSLIYMGVKGELQGLITAGCGTLESIGNLYQSGHEDESFVYSFQHLMTREQHVTHHPVVILKPVDKSSPLLASSLSNNEKLEVMLYMYRTSITGGVEKFYSIRLGDAKIKSIKCDYPHSQTSNNMVPQEAISLSYRDITWNHIGCATGSYSFWDDRVY</sequence>
<dbReference type="AlphaFoldDB" id="A0A559T951"/>
<dbReference type="EMBL" id="VISQ01000001">
    <property type="protein sequence ID" value="TVZ71146.1"/>
    <property type="molecule type" value="Genomic_DNA"/>
</dbReference>
<dbReference type="InterPro" id="IPR036624">
    <property type="entry name" value="Hcp1-lik_sf"/>
</dbReference>
<accession>A0A559T951</accession>
<gene>
    <name evidence="1" type="ORF">FHU10_3763</name>
</gene>
<dbReference type="Pfam" id="PF05638">
    <property type="entry name" value="T6SS_HCP"/>
    <property type="match status" value="1"/>
</dbReference>
<dbReference type="Gene3D" id="2.30.110.20">
    <property type="entry name" value="Hcp1-like"/>
    <property type="match status" value="1"/>
</dbReference>
<dbReference type="InterPro" id="IPR052947">
    <property type="entry name" value="T6SS_Hcp1_domain"/>
</dbReference>
<dbReference type="PANTHER" id="PTHR34319">
    <property type="entry name" value="MAJOR EXPORTED PROTEIN"/>
    <property type="match status" value="1"/>
</dbReference>
<dbReference type="PANTHER" id="PTHR34319:SF7">
    <property type="entry name" value="HNH ENDONUCLEASE DOMAIN-CONTAINING PROTEIN"/>
    <property type="match status" value="1"/>
</dbReference>
<evidence type="ECO:0000313" key="1">
    <source>
        <dbReference type="EMBL" id="TVZ71146.1"/>
    </source>
</evidence>
<dbReference type="OrthoDB" id="5674026at2"/>
<name>A0A559T951_SERFO</name>
<dbReference type="NCBIfam" id="TIGR03344">
    <property type="entry name" value="VI_effect_Hcp1"/>
    <property type="match status" value="1"/>
</dbReference>
<dbReference type="SUPFAM" id="SSF141452">
    <property type="entry name" value="Hcp1-like"/>
    <property type="match status" value="1"/>
</dbReference>
<reference evidence="1" key="1">
    <citation type="submission" date="2019-06" db="EMBL/GenBank/DDBJ databases">
        <authorList>
            <person name="Deangelis K."/>
            <person name="Huntemann M."/>
            <person name="Clum A."/>
            <person name="Pillay M."/>
            <person name="Palaniappan K."/>
            <person name="Varghese N."/>
            <person name="Mikhailova N."/>
            <person name="Stamatis D."/>
            <person name="Reddy T."/>
            <person name="Daum C."/>
            <person name="Shapiro N."/>
            <person name="Ivanova N."/>
            <person name="Kyrpides N."/>
            <person name="Woyke T."/>
        </authorList>
    </citation>
    <scope>NUCLEOTIDE SEQUENCE [LARGE SCALE GENOMIC DNA]</scope>
    <source>
        <strain evidence="1">128R</strain>
    </source>
</reference>
<organism evidence="1">
    <name type="scientific">Serratia fonticola</name>
    <dbReference type="NCBI Taxonomy" id="47917"/>
    <lineage>
        <taxon>Bacteria</taxon>
        <taxon>Pseudomonadati</taxon>
        <taxon>Pseudomonadota</taxon>
        <taxon>Gammaproteobacteria</taxon>
        <taxon>Enterobacterales</taxon>
        <taxon>Yersiniaceae</taxon>
        <taxon>Serratia</taxon>
    </lineage>
</organism>
<dbReference type="InterPro" id="IPR008514">
    <property type="entry name" value="T6SS_Hcp"/>
</dbReference>
<proteinExistence type="predicted"/>